<dbReference type="GO" id="GO:0005576">
    <property type="term" value="C:extracellular region"/>
    <property type="evidence" value="ECO:0007669"/>
    <property type="project" value="UniProtKB-ARBA"/>
</dbReference>
<dbReference type="PROSITE" id="PS51892">
    <property type="entry name" value="SUBTILASE"/>
    <property type="match status" value="1"/>
</dbReference>
<keyword evidence="5 6" id="KW-0720">Serine protease</keyword>
<evidence type="ECO:0000256" key="4">
    <source>
        <dbReference type="ARBA" id="ARBA00022801"/>
    </source>
</evidence>
<dbReference type="GO" id="GO:0006508">
    <property type="term" value="P:proteolysis"/>
    <property type="evidence" value="ECO:0007669"/>
    <property type="project" value="UniProtKB-KW"/>
</dbReference>
<evidence type="ECO:0000256" key="3">
    <source>
        <dbReference type="ARBA" id="ARBA00022729"/>
    </source>
</evidence>
<dbReference type="GO" id="GO:0004252">
    <property type="term" value="F:serine-type endopeptidase activity"/>
    <property type="evidence" value="ECO:0007669"/>
    <property type="project" value="UniProtKB-UniRule"/>
</dbReference>
<dbReference type="InterPro" id="IPR037045">
    <property type="entry name" value="S8pro/Inhibitor_I9_sf"/>
</dbReference>
<dbReference type="InterPro" id="IPR036852">
    <property type="entry name" value="Peptidase_S8/S53_dom_sf"/>
</dbReference>
<feature type="domain" description="Peptidase S8/S53" evidence="9">
    <location>
        <begin position="175"/>
        <end position="397"/>
    </location>
</feature>
<dbReference type="InterPro" id="IPR010259">
    <property type="entry name" value="S8pro/Inhibitor_I9"/>
</dbReference>
<feature type="signal peptide" evidence="8">
    <location>
        <begin position="1"/>
        <end position="20"/>
    </location>
</feature>
<evidence type="ECO:0008006" key="13">
    <source>
        <dbReference type="Google" id="ProtNLM"/>
    </source>
</evidence>
<comment type="caution">
    <text evidence="11">The sequence shown here is derived from an EMBL/GenBank/DDBJ whole genome shotgun (WGS) entry which is preliminary data.</text>
</comment>
<evidence type="ECO:0000256" key="5">
    <source>
        <dbReference type="ARBA" id="ARBA00022825"/>
    </source>
</evidence>
<keyword evidence="4 6" id="KW-0378">Hydrolase</keyword>
<dbReference type="AlphaFoldDB" id="A0A3M2SSW7"/>
<dbReference type="Gene3D" id="3.30.70.80">
    <property type="entry name" value="Peptidase S8 propeptide/proteinase inhibitor I9"/>
    <property type="match status" value="1"/>
</dbReference>
<sequence length="425" mass="44908">MPSIRQISLFLGAILPTVLAAPFADNYKLQDDVIPGKYIVTLKKDSDVTTVESHLHWVEDVHRRSLSKRSTIGIQSTYNVTNWHGYFGEFDEDTIKEIKASPEVAFVEPDHKIRLQGDEEDGKVYLWEQPGQISKRALTTQQGAPWGLGAISHREPGSDTYTYDTSAGAKSFAYVVDSGVLVNHSEFQGRAIAGHSVFPGAHVDTIGHGTHVAGTIAGKTYGVAKKAQIISVKVFQGRESSTSATLEGFNWAVNDIISKKRASRSVINLSLGGPASHAWTAAIESAYKSGILAVVAAGNGDDDGNPLPASGQSPANAPNAFTVGAITSDWNPTSFTNYGPEVDIMAPGQGIKSAGITSASAVKTMSGTSMACPHVAGLALYLQAKENLSTPDAVSKRIKALGTSGQISGDLNGSPNLVAFNGARE</sequence>
<evidence type="ECO:0000256" key="2">
    <source>
        <dbReference type="ARBA" id="ARBA00022670"/>
    </source>
</evidence>
<proteinExistence type="inferred from homology"/>
<feature type="active site" description="Charge relay system" evidence="6">
    <location>
        <position position="177"/>
    </location>
</feature>
<keyword evidence="2 6" id="KW-0645">Protease</keyword>
<name>A0A3M2SSW7_9HYPO</name>
<dbReference type="STRING" id="2010991.A0A3M2SSW7"/>
<dbReference type="Pfam" id="PF05922">
    <property type="entry name" value="Inhibitor_I9"/>
    <property type="match status" value="1"/>
</dbReference>
<dbReference type="PROSITE" id="PS00138">
    <property type="entry name" value="SUBTILASE_SER"/>
    <property type="match status" value="1"/>
</dbReference>
<dbReference type="Pfam" id="PF00082">
    <property type="entry name" value="Peptidase_S8"/>
    <property type="match status" value="1"/>
</dbReference>
<evidence type="ECO:0000256" key="7">
    <source>
        <dbReference type="RuleBase" id="RU003355"/>
    </source>
</evidence>
<dbReference type="Proteomes" id="UP000277212">
    <property type="component" value="Unassembled WGS sequence"/>
</dbReference>
<dbReference type="PROSITE" id="PS00136">
    <property type="entry name" value="SUBTILASE_ASP"/>
    <property type="match status" value="1"/>
</dbReference>
<feature type="chain" id="PRO_5018208540" description="Alkaline proteinase" evidence="8">
    <location>
        <begin position="21"/>
        <end position="425"/>
    </location>
</feature>
<dbReference type="PRINTS" id="PR00723">
    <property type="entry name" value="SUBTILISIN"/>
</dbReference>
<dbReference type="SUPFAM" id="SSF52743">
    <property type="entry name" value="Subtilisin-like"/>
    <property type="match status" value="1"/>
</dbReference>
<dbReference type="InterPro" id="IPR000209">
    <property type="entry name" value="Peptidase_S8/S53_dom"/>
</dbReference>
<evidence type="ECO:0000259" key="9">
    <source>
        <dbReference type="Pfam" id="PF00082"/>
    </source>
</evidence>
<comment type="similarity">
    <text evidence="1 6 7">Belongs to the peptidase S8 family.</text>
</comment>
<evidence type="ECO:0000259" key="10">
    <source>
        <dbReference type="Pfam" id="PF05922"/>
    </source>
</evidence>
<evidence type="ECO:0000256" key="8">
    <source>
        <dbReference type="SAM" id="SignalP"/>
    </source>
</evidence>
<organism evidence="11 12">
    <name type="scientific">Fusarium kuroshium</name>
    <dbReference type="NCBI Taxonomy" id="2010991"/>
    <lineage>
        <taxon>Eukaryota</taxon>
        <taxon>Fungi</taxon>
        <taxon>Dikarya</taxon>
        <taxon>Ascomycota</taxon>
        <taxon>Pezizomycotina</taxon>
        <taxon>Sordariomycetes</taxon>
        <taxon>Hypocreomycetidae</taxon>
        <taxon>Hypocreales</taxon>
        <taxon>Nectriaceae</taxon>
        <taxon>Fusarium</taxon>
        <taxon>Fusarium solani species complex</taxon>
    </lineage>
</organism>
<dbReference type="PANTHER" id="PTHR43806">
    <property type="entry name" value="PEPTIDASE S8"/>
    <property type="match status" value="1"/>
</dbReference>
<evidence type="ECO:0000256" key="1">
    <source>
        <dbReference type="ARBA" id="ARBA00011073"/>
    </source>
</evidence>
<dbReference type="InterPro" id="IPR034193">
    <property type="entry name" value="PCSK9_ProteinaseK-like"/>
</dbReference>
<dbReference type="InterPro" id="IPR015500">
    <property type="entry name" value="Peptidase_S8_subtilisin-rel"/>
</dbReference>
<dbReference type="InterPro" id="IPR023828">
    <property type="entry name" value="Peptidase_S8_Ser-AS"/>
</dbReference>
<feature type="active site" description="Charge relay system" evidence="6">
    <location>
        <position position="208"/>
    </location>
</feature>
<dbReference type="EMBL" id="NKUJ01000001">
    <property type="protein sequence ID" value="RMJ20282.1"/>
    <property type="molecule type" value="Genomic_DNA"/>
</dbReference>
<dbReference type="CDD" id="cd04077">
    <property type="entry name" value="Peptidases_S8_PCSK9_ProteinaseK_like"/>
    <property type="match status" value="1"/>
</dbReference>
<accession>A0A3M2SSW7</accession>
<dbReference type="SUPFAM" id="SSF54897">
    <property type="entry name" value="Protease propeptides/inhibitors"/>
    <property type="match status" value="1"/>
</dbReference>
<dbReference type="PROSITE" id="PS00137">
    <property type="entry name" value="SUBTILASE_HIS"/>
    <property type="match status" value="1"/>
</dbReference>
<keyword evidence="12" id="KW-1185">Reference proteome</keyword>
<dbReference type="InterPro" id="IPR022398">
    <property type="entry name" value="Peptidase_S8_His-AS"/>
</dbReference>
<dbReference type="FunFam" id="3.40.50.200:FF:000014">
    <property type="entry name" value="Proteinase K"/>
    <property type="match status" value="1"/>
</dbReference>
<reference evidence="11 12" key="1">
    <citation type="submission" date="2017-06" db="EMBL/GenBank/DDBJ databases">
        <title>Comparative genomic analysis of Ambrosia Fusariam Clade fungi.</title>
        <authorList>
            <person name="Stajich J.E."/>
            <person name="Carrillo J."/>
            <person name="Kijimoto T."/>
            <person name="Eskalen A."/>
            <person name="O'Donnell K."/>
            <person name="Kasson M."/>
        </authorList>
    </citation>
    <scope>NUCLEOTIDE SEQUENCE [LARGE SCALE GENOMIC DNA]</scope>
    <source>
        <strain evidence="11">UCR3666</strain>
    </source>
</reference>
<feature type="domain" description="Inhibitor I9" evidence="10">
    <location>
        <begin position="37"/>
        <end position="116"/>
    </location>
</feature>
<dbReference type="PANTHER" id="PTHR43806:SF58">
    <property type="entry name" value="ALKALINE PROTEASE 1-RELATED"/>
    <property type="match status" value="1"/>
</dbReference>
<protein>
    <recommendedName>
        <fullName evidence="13">Alkaline proteinase</fullName>
    </recommendedName>
</protein>
<dbReference type="InterPro" id="IPR023827">
    <property type="entry name" value="Peptidase_S8_Asp-AS"/>
</dbReference>
<evidence type="ECO:0000313" key="11">
    <source>
        <dbReference type="EMBL" id="RMJ20282.1"/>
    </source>
</evidence>
<gene>
    <name evidence="11" type="ORF">CDV36_000081</name>
</gene>
<dbReference type="OrthoDB" id="206201at2759"/>
<evidence type="ECO:0000256" key="6">
    <source>
        <dbReference type="PROSITE-ProRule" id="PRU01240"/>
    </source>
</evidence>
<keyword evidence="3 8" id="KW-0732">Signal</keyword>
<evidence type="ECO:0000313" key="12">
    <source>
        <dbReference type="Proteomes" id="UP000277212"/>
    </source>
</evidence>
<feature type="active site" description="Charge relay system" evidence="6">
    <location>
        <position position="369"/>
    </location>
</feature>
<dbReference type="Gene3D" id="3.40.50.200">
    <property type="entry name" value="Peptidase S8/S53 domain"/>
    <property type="match status" value="1"/>
</dbReference>
<dbReference type="InterPro" id="IPR050131">
    <property type="entry name" value="Peptidase_S8_subtilisin-like"/>
</dbReference>